<keyword evidence="2" id="KW-0677">Repeat</keyword>
<dbReference type="InterPro" id="IPR006652">
    <property type="entry name" value="Kelch_1"/>
</dbReference>
<keyword evidence="5" id="KW-1185">Reference proteome</keyword>
<evidence type="ECO:0000256" key="2">
    <source>
        <dbReference type="ARBA" id="ARBA00022737"/>
    </source>
</evidence>
<protein>
    <submittedName>
        <fullName evidence="4">Uncharacterized protein</fullName>
    </submittedName>
</protein>
<dbReference type="PANTHER" id="PTHR24412">
    <property type="entry name" value="KELCH PROTEIN"/>
    <property type="match status" value="1"/>
</dbReference>
<reference evidence="4 5" key="1">
    <citation type="journal article" date="2008" name="Nature">
        <title>The genome of the choanoflagellate Monosiga brevicollis and the origin of metazoans.</title>
        <authorList>
            <consortium name="JGI Sequencing"/>
            <person name="King N."/>
            <person name="Westbrook M.J."/>
            <person name="Young S.L."/>
            <person name="Kuo A."/>
            <person name="Abedin M."/>
            <person name="Chapman J."/>
            <person name="Fairclough S."/>
            <person name="Hellsten U."/>
            <person name="Isogai Y."/>
            <person name="Letunic I."/>
            <person name="Marr M."/>
            <person name="Pincus D."/>
            <person name="Putnam N."/>
            <person name="Rokas A."/>
            <person name="Wright K.J."/>
            <person name="Zuzow R."/>
            <person name="Dirks W."/>
            <person name="Good M."/>
            <person name="Goodstein D."/>
            <person name="Lemons D."/>
            <person name="Li W."/>
            <person name="Lyons J.B."/>
            <person name="Morris A."/>
            <person name="Nichols S."/>
            <person name="Richter D.J."/>
            <person name="Salamov A."/>
            <person name="Bork P."/>
            <person name="Lim W.A."/>
            <person name="Manning G."/>
            <person name="Miller W.T."/>
            <person name="McGinnis W."/>
            <person name="Shapiro H."/>
            <person name="Tjian R."/>
            <person name="Grigoriev I.V."/>
            <person name="Rokhsar D."/>
        </authorList>
    </citation>
    <scope>NUCLEOTIDE SEQUENCE [LARGE SCALE GENOMIC DNA]</scope>
    <source>
        <strain evidence="5">MX1 / ATCC 50154</strain>
    </source>
</reference>
<name>A9UQ89_MONBE</name>
<dbReference type="OMA" id="LEERQCH"/>
<dbReference type="GO" id="GO:0043161">
    <property type="term" value="P:proteasome-mediated ubiquitin-dependent protein catabolic process"/>
    <property type="evidence" value="ECO:0000318"/>
    <property type="project" value="GO_Central"/>
</dbReference>
<evidence type="ECO:0000313" key="4">
    <source>
        <dbReference type="EMBL" id="EDQ93005.1"/>
    </source>
</evidence>
<dbReference type="RefSeq" id="XP_001742767.1">
    <property type="nucleotide sequence ID" value="XM_001742715.1"/>
</dbReference>
<gene>
    <name evidence="4" type="ORF">MONBRDRAFT_22325</name>
</gene>
<evidence type="ECO:0000256" key="1">
    <source>
        <dbReference type="ARBA" id="ARBA00022441"/>
    </source>
</evidence>
<dbReference type="PANTHER" id="PTHR24412:SF441">
    <property type="entry name" value="KELCH-LIKE PROTEIN 28"/>
    <property type="match status" value="1"/>
</dbReference>
<dbReference type="SMART" id="SM00612">
    <property type="entry name" value="Kelch"/>
    <property type="match status" value="6"/>
</dbReference>
<keyword evidence="3" id="KW-0732">Signal</keyword>
<dbReference type="Proteomes" id="UP000001357">
    <property type="component" value="Unassembled WGS sequence"/>
</dbReference>
<dbReference type="InterPro" id="IPR015915">
    <property type="entry name" value="Kelch-typ_b-propeller"/>
</dbReference>
<dbReference type="KEGG" id="mbr:MONBRDRAFT_22325"/>
<dbReference type="SUPFAM" id="SSF117281">
    <property type="entry name" value="Kelch motif"/>
    <property type="match status" value="1"/>
</dbReference>
<dbReference type="GO" id="GO:0031463">
    <property type="term" value="C:Cul3-RING ubiquitin ligase complex"/>
    <property type="evidence" value="ECO:0000318"/>
    <property type="project" value="GO_Central"/>
</dbReference>
<accession>A9UQ89</accession>
<feature type="chain" id="PRO_5002744622" evidence="3">
    <location>
        <begin position="26"/>
        <end position="353"/>
    </location>
</feature>
<sequence>MAGRSWRWRLLWGLAASLLVTGVGAVVQDAAVLVDTEGHLHINTTGTGTKVFVNGRDVELEMGQTRSLLEALYPTLYTPALYVLGGADLNDTVGDMLRLDAGTWTNLTSAVLLPRRASFGAVVFRNRIFTVGGRQFRPSPPYDVVASYNPVGWREEHPLPIARHSIGLTVFQDLLYVTGGANGSVLAMVDFFDGLSWQPGPSLLQARFGAAAVVYQDRLYVIGGYSNMGLNTVEVYNGTGSWAWAPALQVPRAFAGAQVFHGSVYVVGGVADGVYLSSMEVFDGATWSFGEPLPMPRGRMGLVVFQGLLVAIGGFNGQAAFPNVTTFDGLEWREQQPLPVPRSSTSCVVYPAA</sequence>
<proteinExistence type="predicted"/>
<dbReference type="GeneID" id="5887351"/>
<dbReference type="EMBL" id="CH991543">
    <property type="protein sequence ID" value="EDQ93005.1"/>
    <property type="molecule type" value="Genomic_DNA"/>
</dbReference>
<dbReference type="InParanoid" id="A9UQ89"/>
<organism evidence="4 5">
    <name type="scientific">Monosiga brevicollis</name>
    <name type="common">Choanoflagellate</name>
    <dbReference type="NCBI Taxonomy" id="81824"/>
    <lineage>
        <taxon>Eukaryota</taxon>
        <taxon>Choanoflagellata</taxon>
        <taxon>Craspedida</taxon>
        <taxon>Salpingoecidae</taxon>
        <taxon>Monosiga</taxon>
    </lineage>
</organism>
<evidence type="ECO:0000313" key="5">
    <source>
        <dbReference type="Proteomes" id="UP000001357"/>
    </source>
</evidence>
<dbReference type="GO" id="GO:0005737">
    <property type="term" value="C:cytoplasm"/>
    <property type="evidence" value="ECO:0000318"/>
    <property type="project" value="GO_Central"/>
</dbReference>
<dbReference type="STRING" id="81824.A9UQ89"/>
<dbReference type="Gene3D" id="2.120.10.80">
    <property type="entry name" value="Kelch-type beta propeller"/>
    <property type="match status" value="2"/>
</dbReference>
<evidence type="ECO:0000256" key="3">
    <source>
        <dbReference type="SAM" id="SignalP"/>
    </source>
</evidence>
<dbReference type="GO" id="GO:1990756">
    <property type="term" value="F:ubiquitin-like ligase-substrate adaptor activity"/>
    <property type="evidence" value="ECO:0000318"/>
    <property type="project" value="GO_Central"/>
</dbReference>
<dbReference type="eggNOG" id="KOG4441">
    <property type="taxonomic scope" value="Eukaryota"/>
</dbReference>
<feature type="signal peptide" evidence="3">
    <location>
        <begin position="1"/>
        <end position="25"/>
    </location>
</feature>
<dbReference type="AlphaFoldDB" id="A9UQ89"/>
<dbReference type="Pfam" id="PF01344">
    <property type="entry name" value="Kelch_1"/>
    <property type="match status" value="2"/>
</dbReference>
<keyword evidence="1" id="KW-0880">Kelch repeat</keyword>